<feature type="binding site" description="covalent" evidence="3">
    <location>
        <position position="184"/>
    </location>
    <ligand>
        <name>heme c</name>
        <dbReference type="ChEBI" id="CHEBI:61717"/>
        <label>1</label>
    </ligand>
</feature>
<dbReference type="Pfam" id="PF13447">
    <property type="entry name" value="Multi-haem_cyto"/>
    <property type="match status" value="1"/>
</dbReference>
<keyword evidence="6" id="KW-0812">Transmembrane</keyword>
<feature type="binding site" description="axial binding residue" evidence="4">
    <location>
        <position position="185"/>
    </location>
    <ligand>
        <name>heme c</name>
        <dbReference type="ChEBI" id="CHEBI:61717"/>
        <label>3</label>
    </ligand>
    <ligandPart>
        <name>Fe</name>
        <dbReference type="ChEBI" id="CHEBI:18248"/>
    </ligandPart>
</feature>
<feature type="binding site" description="axial binding residue" evidence="4">
    <location>
        <position position="332"/>
    </location>
    <ligand>
        <name>heme c</name>
        <dbReference type="ChEBI" id="CHEBI:61717"/>
        <label>5</label>
    </ligand>
    <ligandPart>
        <name>Fe</name>
        <dbReference type="ChEBI" id="CHEBI:18248"/>
    </ligandPart>
</feature>
<keyword evidence="6" id="KW-1133">Transmembrane helix</keyword>
<comment type="catalytic activity">
    <reaction evidence="2">
        <text>hydroxylamine + 3 Fe(III)-[cytochrome c] = nitric oxide + 3 Fe(II)-[cytochrome c] + 3 H(+)</text>
        <dbReference type="Rhea" id="RHEA:45036"/>
        <dbReference type="Rhea" id="RHEA-COMP:10350"/>
        <dbReference type="Rhea" id="RHEA-COMP:14399"/>
        <dbReference type="ChEBI" id="CHEBI:15378"/>
        <dbReference type="ChEBI" id="CHEBI:15429"/>
        <dbReference type="ChEBI" id="CHEBI:16480"/>
        <dbReference type="ChEBI" id="CHEBI:29033"/>
        <dbReference type="ChEBI" id="CHEBI:29034"/>
    </reaction>
</comment>
<accession>D2WF05</accession>
<feature type="binding site" description="axial binding residue" evidence="4">
    <location>
        <position position="169"/>
    </location>
    <ligand>
        <name>heme c</name>
        <dbReference type="ChEBI" id="CHEBI:61717"/>
        <label>1</label>
    </ligand>
    <ligandPart>
        <name>Fe</name>
        <dbReference type="ChEBI" id="CHEBI:18248"/>
    </ligandPart>
</feature>
<keyword evidence="6" id="KW-0472">Membrane</keyword>
<dbReference type="PANTHER" id="PTHR35038">
    <property type="entry name" value="DISSIMILATORY SULFITE REDUCTASE SIRA"/>
    <property type="match status" value="1"/>
</dbReference>
<feature type="binding site" description="axial binding residue" evidence="4">
    <location>
        <position position="323"/>
    </location>
    <ligand>
        <name>heme c</name>
        <dbReference type="ChEBI" id="CHEBI:61717"/>
        <label>7</label>
    </ligand>
    <ligandPart>
        <name>Fe</name>
        <dbReference type="ChEBI" id="CHEBI:18248"/>
    </ligandPart>
</feature>
<feature type="binding site" description="covalent" evidence="3">
    <location>
        <position position="247"/>
    </location>
    <ligand>
        <name>heme c</name>
        <dbReference type="ChEBI" id="CHEBI:61717"/>
        <label>1</label>
    </ligand>
</feature>
<dbReference type="Gene3D" id="1.10.780.10">
    <property type="entry name" value="Hydroxylamine Oxidoreductase, Chain A, domain 1"/>
    <property type="match status" value="1"/>
</dbReference>
<feature type="binding site" description="covalent" evidence="3">
    <location>
        <position position="181"/>
    </location>
    <ligand>
        <name>heme c</name>
        <dbReference type="ChEBI" id="CHEBI:61717"/>
        <label>1</label>
    </ligand>
</feature>
<evidence type="ECO:0000256" key="6">
    <source>
        <dbReference type="SAM" id="Phobius"/>
    </source>
</evidence>
<feature type="transmembrane region" description="Helical" evidence="6">
    <location>
        <begin position="12"/>
        <end position="32"/>
    </location>
</feature>
<feature type="binding site" description="covalent" evidence="3">
    <location>
        <position position="322"/>
    </location>
    <ligand>
        <name>heme c</name>
        <dbReference type="ChEBI" id="CHEBI:61717"/>
        <label>1</label>
    </ligand>
</feature>
<feature type="binding site" description="axial binding residue" evidence="4">
    <location>
        <position position="212"/>
    </location>
    <ligand>
        <name>heme c</name>
        <dbReference type="ChEBI" id="CHEBI:61717"/>
        <label>6</label>
    </ligand>
    <ligandPart>
        <name>Fe</name>
        <dbReference type="ChEBI" id="CHEBI:18248"/>
    </ligandPart>
</feature>
<feature type="region of interest" description="Disordered" evidence="5">
    <location>
        <begin position="497"/>
        <end position="519"/>
    </location>
</feature>
<dbReference type="InterPro" id="IPR012138">
    <property type="entry name" value="HAO"/>
</dbReference>
<dbReference type="Gene3D" id="1.20.850.10">
    <property type="entry name" value="Hydroxylamine Oxidoreductase, Chain A, domain 2"/>
    <property type="match status" value="1"/>
</dbReference>
<feature type="binding site" description="covalent" evidence="3">
    <location>
        <position position="368"/>
    </location>
    <ligand>
        <name>heme c</name>
        <dbReference type="ChEBI" id="CHEBI:61717"/>
        <label>1</label>
    </ligand>
</feature>
<evidence type="ECO:0000256" key="4">
    <source>
        <dbReference type="PIRSR" id="PIRSR000242-2"/>
    </source>
</evidence>
<feature type="binding site" description="axial binding residue" evidence="4">
    <location>
        <position position="251"/>
    </location>
    <ligand>
        <name>heme c</name>
        <dbReference type="ChEBI" id="CHEBI:61717"/>
        <label>5</label>
    </ligand>
    <ligandPart>
        <name>Fe</name>
        <dbReference type="ChEBI" id="CHEBI:18248"/>
    </ligandPart>
</feature>
<dbReference type="GO" id="GO:0047991">
    <property type="term" value="F:hydroxylamine oxidase activity"/>
    <property type="evidence" value="ECO:0007669"/>
    <property type="project" value="UniProtKB-UniRule"/>
</dbReference>
<feature type="binding site" description="axial binding residue" evidence="4">
    <location>
        <position position="372"/>
    </location>
    <ligand>
        <name>heme c</name>
        <dbReference type="ChEBI" id="CHEBI:61717"/>
        <label>8</label>
    </ligand>
    <ligandPart>
        <name>Fe</name>
        <dbReference type="ChEBI" id="CHEBI:18248"/>
    </ligandPart>
</feature>
<dbReference type="EMBL" id="GQ241350">
    <property type="protein sequence ID" value="ADB24721.1"/>
    <property type="molecule type" value="Genomic_DNA"/>
</dbReference>
<evidence type="ECO:0000313" key="7">
    <source>
        <dbReference type="EMBL" id="ADB24721.1"/>
    </source>
</evidence>
<keyword evidence="2 4" id="KW-0479">Metal-binding</keyword>
<sequence length="562" mass="62157">MPVEGGVMKTKILALMMMLFSLITFSGIGLAGTDEPDFAQLKKDYYQTHPGKGSHAAYWEPIPIQKYWNPKDFYKPPKTIQGEFGRDDCVACHEAATPGAFHAWKNSPHSNLAKIRNLPDSDVRAYKKQKLADVEANLVKQGLLKAGQPLDQVGCIDCHGGVGKEKINHAENLVMPDRAACGSCHLNEFAEAEAEKNQEWPQKQWGKGHPSHAVDWEANVENTIWAAMPEREVAQGCDMCHYQQNKCDGCHTRHSFSVAEARQPEACATCHNGVDHNEFENFMMSKHGTVYQTQGKAKWNFEAPLKDAITKGGYTAPTCQVCHFEFNGEYSHNLVRKVRWAFNPTPAIADNLSHPWFEDRKKAWVDTCGLCHSASFAKAYLDAADKGTIQGLNVEQEAKKVVAKLYDDGLLVGQKTNRPAPPAPEKDAPAGFFQLFWAKGNNPSRIERIHADMWEHDVIKHYKGIFHANPGGFTYTEGWSNLMKDYAEIMDENTRLREQASAKSAGGKSAAAPAKNSKQEEGGGLGFLGWFLIALGLAAAYKVFGPFGTKKAEAGDQGDQAN</sequence>
<dbReference type="PIRSF" id="PIRSF000242">
    <property type="entry name" value="HAO"/>
    <property type="match status" value="1"/>
</dbReference>
<comment type="cofactor">
    <cofactor evidence="2">
        <name>heme c</name>
        <dbReference type="ChEBI" id="CHEBI:61717"/>
    </cofactor>
    <text evidence="2">Binds 8 heme c groups per subunit. One of them, heme-4, is an atypical heme c (unusual heme c binding motif CXXXXCH) and is called P460. Catalysis takes place at heme-4/P460. The other c-type hemes mediate electron transfer to the external electron acceptor, which is a cytochrome c-type protein.</text>
</comment>
<feature type="binding site" description="covalent" evidence="3">
    <location>
        <position position="237"/>
    </location>
    <ligand>
        <name>heme c</name>
        <dbReference type="ChEBI" id="CHEBI:61717"/>
        <label>1</label>
    </ligand>
</feature>
<feature type="transmembrane region" description="Helical" evidence="6">
    <location>
        <begin position="525"/>
        <end position="544"/>
    </location>
</feature>
<feature type="binding site" description="axial binding residue" evidence="4">
    <location>
        <position position="467"/>
    </location>
    <ligand>
        <name>heme c</name>
        <dbReference type="ChEBI" id="CHEBI:61717"/>
        <label>7</label>
    </ligand>
    <ligandPart>
        <name>Fe</name>
        <dbReference type="ChEBI" id="CHEBI:18248"/>
    </ligandPart>
</feature>
<reference evidence="7" key="1">
    <citation type="submission" date="2009-06" db="EMBL/GenBank/DDBJ databases">
        <title>Nitrogen Metabolism in Methanotrophic Bacterium Methylmonas sp. Strain 16a.</title>
        <authorList>
            <person name="Ye R.W."/>
            <person name="Odom M.J."/>
            <person name="Tomb J.-F."/>
        </authorList>
    </citation>
    <scope>NUCLEOTIDE SEQUENCE</scope>
    <source>
        <strain evidence="7">16a</strain>
    </source>
</reference>
<dbReference type="GO" id="GO:0019331">
    <property type="term" value="P:anaerobic respiration, using ammonium as electron donor"/>
    <property type="evidence" value="ECO:0007669"/>
    <property type="project" value="UniProtKB-UniRule"/>
</dbReference>
<feature type="binding site" description="covalent" evidence="3">
    <location>
        <position position="92"/>
    </location>
    <ligand>
        <name>heme c</name>
        <dbReference type="ChEBI" id="CHEBI:61717"/>
        <label>1</label>
    </ligand>
</feature>
<feature type="binding site" description="axial binding residue" evidence="4">
    <location>
        <position position="287"/>
    </location>
    <ligand>
        <name>heme c</name>
        <dbReference type="ChEBI" id="CHEBI:61717"/>
        <label>8</label>
    </ligand>
    <ligandPart>
        <name>Fe</name>
        <dbReference type="ChEBI" id="CHEBI:18248"/>
    </ligandPart>
</feature>
<comment type="subunit">
    <text evidence="2">Homotrimer.</text>
</comment>
<evidence type="ECO:0000256" key="5">
    <source>
        <dbReference type="SAM" id="MobiDB-lite"/>
    </source>
</evidence>
<feature type="binding site" description="axial binding residue" evidence="4">
    <location>
        <position position="271"/>
    </location>
    <ligand>
        <name>heme c</name>
        <dbReference type="ChEBI" id="CHEBI:61717"/>
        <label>6</label>
    </ligand>
    <ligandPart>
        <name>Fe</name>
        <dbReference type="ChEBI" id="CHEBI:18248"/>
    </ligandPart>
</feature>
<name>D2WF05_9GAMM</name>
<evidence type="ECO:0000256" key="3">
    <source>
        <dbReference type="PIRSR" id="PIRSR000242-1"/>
    </source>
</evidence>
<protein>
    <recommendedName>
        <fullName evidence="2">Hydroxylamine oxidoreductase</fullName>
        <shortName evidence="2">HAO</shortName>
        <ecNumber evidence="2">1.7.2.6</ecNumber>
    </recommendedName>
</protein>
<feature type="binding site" description="covalent" evidence="3">
    <location>
        <position position="240"/>
    </location>
    <ligand>
        <name>heme c</name>
        <dbReference type="ChEBI" id="CHEBI:61717"/>
        <label>1</label>
    </ligand>
</feature>
<evidence type="ECO:0000256" key="2">
    <source>
        <dbReference type="PIRNR" id="PIRNR000242"/>
    </source>
</evidence>
<feature type="binding site" description="axial binding residue" evidence="4">
    <location>
        <position position="93"/>
    </location>
    <ligand>
        <name>heme c</name>
        <dbReference type="ChEBI" id="CHEBI:61717"/>
        <label>1</label>
    </ligand>
    <ligandPart>
        <name>Fe</name>
        <dbReference type="ChEBI" id="CHEBI:18248"/>
    </ligandPart>
</feature>
<feature type="binding site" description="covalent" evidence="3">
    <location>
        <position position="319"/>
    </location>
    <ligand>
        <name>heme c</name>
        <dbReference type="ChEBI" id="CHEBI:61717"/>
        <label>1</label>
    </ligand>
</feature>
<feature type="binding site" description="axial binding residue" evidence="4">
    <location>
        <position position="254"/>
    </location>
    <ligand>
        <name>heme c</name>
        <dbReference type="ChEBI" id="CHEBI:61717"/>
        <label>2</label>
    </ligand>
    <ligandPart>
        <name>Fe</name>
        <dbReference type="ChEBI" id="CHEBI:18248"/>
    </ligandPart>
</feature>
<dbReference type="EC" id="1.7.2.6" evidence="2"/>
<feature type="binding site" description="covalent" evidence="3">
    <location>
        <position position="155"/>
    </location>
    <ligand>
        <name>heme c</name>
        <dbReference type="ChEBI" id="CHEBI:61717"/>
        <label>1</label>
    </ligand>
</feature>
<dbReference type="InterPro" id="IPR036280">
    <property type="entry name" value="Multihaem_cyt_sf"/>
</dbReference>
<feature type="binding site" description="covalent" evidence="3">
    <location>
        <position position="267"/>
    </location>
    <ligand>
        <name>heme c</name>
        <dbReference type="ChEBI" id="CHEBI:61717"/>
        <label>1</label>
    </ligand>
</feature>
<evidence type="ECO:0000256" key="1">
    <source>
        <dbReference type="ARBA" id="ARBA00022729"/>
    </source>
</evidence>
<feature type="binding site" description="covalent" evidence="3">
    <location>
        <position position="371"/>
    </location>
    <ligand>
        <name>heme c</name>
        <dbReference type="ChEBI" id="CHEBI:61717"/>
        <label>1</label>
    </ligand>
</feature>
<dbReference type="AlphaFoldDB" id="D2WF05"/>
<keyword evidence="2 3" id="KW-0349">Heme</keyword>
<dbReference type="InterPro" id="IPR051829">
    <property type="entry name" value="Multiheme_Cytochr_ET"/>
</dbReference>
<feature type="binding site" description="covalent" evidence="3">
    <location>
        <position position="250"/>
    </location>
    <ligand>
        <name>heme c</name>
        <dbReference type="ChEBI" id="CHEBI:61717"/>
        <label>1</label>
    </ligand>
</feature>
<feature type="binding site" description="axial binding residue" evidence="4">
    <location>
        <position position="159"/>
    </location>
    <ligand>
        <name>heme c</name>
        <dbReference type="ChEBI" id="CHEBI:61717"/>
        <label>2</label>
    </ligand>
    <ligandPart>
        <name>Fe</name>
        <dbReference type="ChEBI" id="CHEBI:18248"/>
    </ligandPart>
</feature>
<feature type="binding site" description="axial binding residue" evidence="4">
    <location>
        <position position="109"/>
    </location>
    <ligand>
        <name>heme c</name>
        <dbReference type="ChEBI" id="CHEBI:61717"/>
        <label>3</label>
    </ligand>
    <ligandPart>
        <name>Fe</name>
        <dbReference type="ChEBI" id="CHEBI:18248"/>
    </ligandPart>
</feature>
<keyword evidence="2" id="KW-0560">Oxidoreductase</keyword>
<feature type="binding site" description="covalent" evidence="3">
    <location>
        <position position="270"/>
    </location>
    <ligand>
        <name>heme c</name>
        <dbReference type="ChEBI" id="CHEBI:61717"/>
        <label>1</label>
    </ligand>
</feature>
<feature type="binding site" description="covalent" evidence="3">
    <location>
        <position position="89"/>
    </location>
    <ligand>
        <name>heme c</name>
        <dbReference type="ChEBI" id="CHEBI:61717"/>
        <label>1</label>
    </ligand>
</feature>
<dbReference type="SUPFAM" id="SSF48695">
    <property type="entry name" value="Multiheme cytochromes"/>
    <property type="match status" value="1"/>
</dbReference>
<feature type="binding site" description="covalent" evidence="3">
    <location>
        <position position="158"/>
    </location>
    <ligand>
        <name>heme c</name>
        <dbReference type="ChEBI" id="CHEBI:61717"/>
        <label>1</label>
    </ligand>
</feature>
<organism evidence="7">
    <name type="scientific">Methylomonas sp. 16a</name>
    <dbReference type="NCBI Taxonomy" id="318114"/>
    <lineage>
        <taxon>Bacteria</taxon>
        <taxon>Pseudomonadati</taxon>
        <taxon>Pseudomonadota</taxon>
        <taxon>Gammaproteobacteria</taxon>
        <taxon>Methylococcales</taxon>
        <taxon>Methylococcaceae</taxon>
        <taxon>Methylomonas</taxon>
    </lineage>
</organism>
<dbReference type="GO" id="GO:0046872">
    <property type="term" value="F:metal ion binding"/>
    <property type="evidence" value="ECO:0007669"/>
    <property type="project" value="UniProtKB-UniRule"/>
</dbReference>
<proteinExistence type="predicted"/>
<dbReference type="FunFam" id="1.10.780.10:FF:000001">
    <property type="entry name" value="Hydroxylamine oxidoreductase"/>
    <property type="match status" value="1"/>
</dbReference>
<feature type="binding site" description="axial binding residue" evidence="4">
    <location>
        <position position="241"/>
    </location>
    <ligand>
        <name>heme c</name>
        <dbReference type="ChEBI" id="CHEBI:61717"/>
        <label>4</label>
    </ligand>
    <ligandPart>
        <name>Fe</name>
        <dbReference type="ChEBI" id="CHEBI:18248"/>
    </ligandPart>
</feature>
<keyword evidence="2 4" id="KW-0408">Iron</keyword>
<feature type="compositionally biased region" description="Low complexity" evidence="5">
    <location>
        <begin position="501"/>
        <end position="516"/>
    </location>
</feature>
<comment type="catalytic activity">
    <reaction evidence="2">
        <text>hydroxylamine + 4 Fe(III)-[cytochrome c] + H2O = 4 Fe(II)-[cytochrome c] + nitrite + 5 H(+)</text>
        <dbReference type="Rhea" id="RHEA:45032"/>
        <dbReference type="Rhea" id="RHEA-COMP:10350"/>
        <dbReference type="Rhea" id="RHEA-COMP:14399"/>
        <dbReference type="ChEBI" id="CHEBI:15377"/>
        <dbReference type="ChEBI" id="CHEBI:15378"/>
        <dbReference type="ChEBI" id="CHEBI:15429"/>
        <dbReference type="ChEBI" id="CHEBI:16301"/>
        <dbReference type="ChEBI" id="CHEBI:29033"/>
        <dbReference type="ChEBI" id="CHEBI:29034"/>
    </reaction>
</comment>
<keyword evidence="1" id="KW-0732">Signal</keyword>
<dbReference type="PANTHER" id="PTHR35038:SF8">
    <property type="entry name" value="C-TYPE POLYHEME CYTOCHROME OMCC"/>
    <property type="match status" value="1"/>
</dbReference>
<comment type="function">
    <text evidence="2">Catalyzes the oxidation of hydroxylamine to nitrite. The electrons released in the reaction are partitioned to ammonium monooxygenase and to the respiratory chain. The immediate acceptor of electrons from HAO is cytochrome c-554.</text>
</comment>